<keyword evidence="3" id="KW-1185">Reference proteome</keyword>
<dbReference type="Proteomes" id="UP000237631">
    <property type="component" value="Unassembled WGS sequence"/>
</dbReference>
<evidence type="ECO:0000313" key="3">
    <source>
        <dbReference type="Proteomes" id="UP000237631"/>
    </source>
</evidence>
<evidence type="ECO:0000313" key="2">
    <source>
        <dbReference type="EMBL" id="PPJ58292.1"/>
    </source>
</evidence>
<feature type="region of interest" description="Disordered" evidence="1">
    <location>
        <begin position="437"/>
        <end position="457"/>
    </location>
</feature>
<dbReference type="OrthoDB" id="10635796at2759"/>
<evidence type="ECO:0000256" key="1">
    <source>
        <dbReference type="SAM" id="MobiDB-lite"/>
    </source>
</evidence>
<sequence>MYGEDDFRPTWASRTYRQDWRSHDFYANGPAFGPYPFSQDSQSQQMPFADTPAMPDGQVTTSNHSHVVSAEQDYRKRKLELDHESAAQIQRGNPCLDSSFQLGTEPALMSPPLPLPVFADGSTQPWSSFDEHRQEDPTSIQKPLAEPSDKHREDDRTVLQQHLGQMLRNHLLQNAAVSITAGWLFTQLMVVLPEEEHNLKGALKLLDKYVSDLQTSCGLSSQAATTLKQKVAKRLRTAFYRRSPMPLEVDAQSSGGIETDKDLEELVKDDYPWIDARRRTWRLPTDYRHDLRLPQHDVQVLALQSTLRSTHLLEPLIERELYWAMPIAPVDRRDGSEDYTWGRKTLHQVLEDGHSTLPDSDKYGQHAPEVENSLTYGVPTTCPVVDRVIVAMRSNTEEFIEDARPTRCLENEIIGHRLIAHHGEQYFDQRMITSERFSQKGTSAVPRITGSRHDQGT</sequence>
<feature type="region of interest" description="Disordered" evidence="1">
    <location>
        <begin position="33"/>
        <end position="61"/>
    </location>
</feature>
<feature type="region of interest" description="Disordered" evidence="1">
    <location>
        <begin position="120"/>
        <end position="155"/>
    </location>
</feature>
<organism evidence="2 3">
    <name type="scientific">Cercospora berteroae</name>
    <dbReference type="NCBI Taxonomy" id="357750"/>
    <lineage>
        <taxon>Eukaryota</taxon>
        <taxon>Fungi</taxon>
        <taxon>Dikarya</taxon>
        <taxon>Ascomycota</taxon>
        <taxon>Pezizomycotina</taxon>
        <taxon>Dothideomycetes</taxon>
        <taxon>Dothideomycetidae</taxon>
        <taxon>Mycosphaerellales</taxon>
        <taxon>Mycosphaerellaceae</taxon>
        <taxon>Cercospora</taxon>
    </lineage>
</organism>
<protein>
    <submittedName>
        <fullName evidence="2">Uncharacterized protein</fullName>
    </submittedName>
</protein>
<dbReference type="EMBL" id="PNEN01000467">
    <property type="protein sequence ID" value="PPJ58292.1"/>
    <property type="molecule type" value="Genomic_DNA"/>
</dbReference>
<reference evidence="3" key="1">
    <citation type="journal article" date="2017" name="bioRxiv">
        <title>Conservation of a gene cluster reveals novel cercosporin biosynthetic mechanisms and extends production to the genus Colletotrichum.</title>
        <authorList>
            <person name="de Jonge R."/>
            <person name="Ebert M.K."/>
            <person name="Huitt-Roehl C.R."/>
            <person name="Pal P."/>
            <person name="Suttle J.C."/>
            <person name="Spanner R.E."/>
            <person name="Neubauer J.D."/>
            <person name="Jurick W.M.II."/>
            <person name="Stott K.A."/>
            <person name="Secor G.A."/>
            <person name="Thomma B.P.H.J."/>
            <person name="Van de Peer Y."/>
            <person name="Townsend C.A."/>
            <person name="Bolton M.D."/>
        </authorList>
    </citation>
    <scope>NUCLEOTIDE SEQUENCE [LARGE SCALE GENOMIC DNA]</scope>
    <source>
        <strain evidence="3">CBS538.71</strain>
    </source>
</reference>
<name>A0A2S6CEX1_9PEZI</name>
<comment type="caution">
    <text evidence="2">The sequence shown here is derived from an EMBL/GenBank/DDBJ whole genome shotgun (WGS) entry which is preliminary data.</text>
</comment>
<gene>
    <name evidence="2" type="ORF">CBER1_07304</name>
</gene>
<accession>A0A2S6CEX1</accession>
<dbReference type="AlphaFoldDB" id="A0A2S6CEX1"/>
<proteinExistence type="predicted"/>